<dbReference type="InterPro" id="IPR003497">
    <property type="entry name" value="BRO_N_domain"/>
</dbReference>
<evidence type="ECO:0000313" key="4">
    <source>
        <dbReference type="Proteomes" id="UP000306813"/>
    </source>
</evidence>
<evidence type="ECO:0000256" key="1">
    <source>
        <dbReference type="SAM" id="Coils"/>
    </source>
</evidence>
<protein>
    <recommendedName>
        <fullName evidence="2">Bro-N domain-containing protein</fullName>
    </recommendedName>
</protein>
<evidence type="ECO:0000313" key="3">
    <source>
        <dbReference type="EMBL" id="TNB55114.1"/>
    </source>
</evidence>
<dbReference type="Proteomes" id="UP000306813">
    <property type="component" value="Unassembled WGS sequence"/>
</dbReference>
<proteinExistence type="predicted"/>
<dbReference type="SMART" id="SM01040">
    <property type="entry name" value="Bro-N"/>
    <property type="match status" value="1"/>
</dbReference>
<evidence type="ECO:0000259" key="2">
    <source>
        <dbReference type="PROSITE" id="PS51750"/>
    </source>
</evidence>
<organism evidence="3 4">
    <name type="scientific">Campylobacter helveticus</name>
    <dbReference type="NCBI Taxonomy" id="28898"/>
    <lineage>
        <taxon>Bacteria</taxon>
        <taxon>Pseudomonadati</taxon>
        <taxon>Campylobacterota</taxon>
        <taxon>Epsilonproteobacteria</taxon>
        <taxon>Campylobacterales</taxon>
        <taxon>Campylobacteraceae</taxon>
        <taxon>Campylobacter</taxon>
    </lineage>
</organism>
<dbReference type="Pfam" id="PF02498">
    <property type="entry name" value="Bro-N"/>
    <property type="match status" value="1"/>
</dbReference>
<feature type="domain" description="Bro-N" evidence="2">
    <location>
        <begin position="306"/>
        <end position="415"/>
    </location>
</feature>
<comment type="caution">
    <text evidence="3">The sequence shown here is derived from an EMBL/GenBank/DDBJ whole genome shotgun (WGS) entry which is preliminary data.</text>
</comment>
<dbReference type="PANTHER" id="PTHR36180">
    <property type="entry name" value="DNA-BINDING PROTEIN-RELATED-RELATED"/>
    <property type="match status" value="1"/>
</dbReference>
<sequence length="561" mass="65910">MIFQYLKFENKNVRVIVDDNDEIMVCFLDIVALLKLITISHYRNYFRNQFGEEAFRIFLVKSANSSNKANTLFTKLEYVIHLAEHIHNRKMHRKDTAKLQAWLKALPELVKQSKITEKQIVRETKQDFDSVINIEVVEETTFPSISLPNQAQITQAVENDYPKCNGFFYKNYELDIMVIYEKIFFALGTVKAILRLDNDTELLYFLQSFTQEELEKAKFRTFKESSIKREVDEIYVELKALKSLIYKLKTQEALEFLKCLEKNIIPNLKHNYLQYERTQEDIARENTFLNYDNSEDSLEKAEDSSLKSNQLIFQREGQEIRIIKDESGEPLFCLRDICDSLGHSNSRVIKEAIQNEFQGSNFNLHPFQTQGGIQHFTMITEPQLYFMLMRSDKPKARDFRQWVINEVLPSIRKSGAYSVNSKENHHYEKAPAHILSHKESLKLALEYLDKSEALRIENEQLKLENERLRKVFDRGGSLLFTQLAKVCHIEEDELRKVLLGYNIISYFDKKMIATAYAIEKGYAKMKLTDSRPNMYVQVVFSPKTVKNIEIYKIEGLKEDLF</sequence>
<dbReference type="PROSITE" id="PS51750">
    <property type="entry name" value="BRO_N"/>
    <property type="match status" value="1"/>
</dbReference>
<dbReference type="PANTHER" id="PTHR36180:SF2">
    <property type="entry name" value="BRO FAMILY PROTEIN"/>
    <property type="match status" value="1"/>
</dbReference>
<feature type="coiled-coil region" evidence="1">
    <location>
        <begin position="444"/>
        <end position="471"/>
    </location>
</feature>
<keyword evidence="1" id="KW-0175">Coiled coil</keyword>
<accession>A0AAX2UG21</accession>
<dbReference type="EMBL" id="VDBS01000090">
    <property type="protein sequence ID" value="TNB55114.1"/>
    <property type="molecule type" value="Genomic_DNA"/>
</dbReference>
<reference evidence="3 4" key="1">
    <citation type="submission" date="2019-05" db="EMBL/GenBank/DDBJ databases">
        <title>Draft genomes of eight strains of Campylobacter helveticus isolated from cats and a dog in New Zealand.</title>
        <authorList>
            <person name="Bojanic K."/>
            <person name="Midwinter A.C."/>
            <person name="Biggs P.J."/>
            <person name="Acke E."/>
            <person name="Cornelius A.J."/>
            <person name="Marshall J.C."/>
        </authorList>
    </citation>
    <scope>NUCLEOTIDE SEQUENCE [LARGE SCALE GENOMIC DNA]</scope>
    <source>
        <strain evidence="3 4">ACP123b</strain>
    </source>
</reference>
<name>A0AAX2UG21_9BACT</name>
<gene>
    <name evidence="3" type="ORF">FDW42_09625</name>
</gene>
<dbReference type="AlphaFoldDB" id="A0AAX2UG21"/>
<dbReference type="RefSeq" id="WP_139026934.1">
    <property type="nucleotide sequence ID" value="NZ_VDBS01000090.1"/>
</dbReference>